<dbReference type="InterPro" id="IPR036396">
    <property type="entry name" value="Cyt_P450_sf"/>
</dbReference>
<evidence type="ECO:0000256" key="2">
    <source>
        <dbReference type="ARBA" id="ARBA00010617"/>
    </source>
</evidence>
<organism evidence="4 5">
    <name type="scientific">Actinokineospora soli</name>
    <dbReference type="NCBI Taxonomy" id="1048753"/>
    <lineage>
        <taxon>Bacteria</taxon>
        <taxon>Bacillati</taxon>
        <taxon>Actinomycetota</taxon>
        <taxon>Actinomycetes</taxon>
        <taxon>Pseudonocardiales</taxon>
        <taxon>Pseudonocardiaceae</taxon>
        <taxon>Actinokineospora</taxon>
    </lineage>
</organism>
<accession>A0ABW2TQH3</accession>
<dbReference type="PANTHER" id="PTHR24305:SF166">
    <property type="entry name" value="CYTOCHROME P450 12A4, MITOCHONDRIAL-RELATED"/>
    <property type="match status" value="1"/>
</dbReference>
<dbReference type="InterPro" id="IPR001128">
    <property type="entry name" value="Cyt_P450"/>
</dbReference>
<comment type="cofactor">
    <cofactor evidence="1">
        <name>heme</name>
        <dbReference type="ChEBI" id="CHEBI:30413"/>
    </cofactor>
</comment>
<gene>
    <name evidence="4" type="ORF">ACFQV2_20285</name>
</gene>
<dbReference type="Proteomes" id="UP001596512">
    <property type="component" value="Unassembled WGS sequence"/>
</dbReference>
<dbReference type="PRINTS" id="PR00463">
    <property type="entry name" value="EP450I"/>
</dbReference>
<sequence>MPPFHGRRLAAYERVVEEETLREVATWPVGTTFPTMPSTMRITLNVILRAVFGAEGEEFAELRELLPPFVELGSRLALAPIPQVDLGRWSPWGRFWLMRRRYDAIVDRLIDRAARDEHLDDRDDVLAMFVTSRYEDGSAMTRAEIADQLLTMLSAGHETTATTLAWAVERLRRHPDVLRELAAEADAGGRALRDAAVVEVQRTRPVIDQTIRQVKAENLEIGRWTIPRGHSVIAAIGLVHRDDSVFPHARAFDPARFVGVKPNLYQWIPFGGGHRRCVGAAFATMEMDVVLRTVLRQVELLPTTEPDERPHFRGVAIAPRRGGEAVIRRRVPAVGRAASAEGVLR</sequence>
<dbReference type="SUPFAM" id="SSF48264">
    <property type="entry name" value="Cytochrome P450"/>
    <property type="match status" value="1"/>
</dbReference>
<dbReference type="Gene3D" id="1.10.630.10">
    <property type="entry name" value="Cytochrome P450"/>
    <property type="match status" value="1"/>
</dbReference>
<keyword evidence="3" id="KW-0349">Heme</keyword>
<dbReference type="PROSITE" id="PS00086">
    <property type="entry name" value="CYTOCHROME_P450"/>
    <property type="match status" value="1"/>
</dbReference>
<evidence type="ECO:0000313" key="4">
    <source>
        <dbReference type="EMBL" id="MFC7615488.1"/>
    </source>
</evidence>
<dbReference type="CDD" id="cd11053">
    <property type="entry name" value="CYP110-like"/>
    <property type="match status" value="1"/>
</dbReference>
<comment type="caution">
    <text evidence="4">The sequence shown here is derived from an EMBL/GenBank/DDBJ whole genome shotgun (WGS) entry which is preliminary data.</text>
</comment>
<keyword evidence="3" id="KW-0503">Monooxygenase</keyword>
<evidence type="ECO:0000313" key="5">
    <source>
        <dbReference type="Proteomes" id="UP001596512"/>
    </source>
</evidence>
<dbReference type="InterPro" id="IPR017972">
    <property type="entry name" value="Cyt_P450_CS"/>
</dbReference>
<dbReference type="InterPro" id="IPR050121">
    <property type="entry name" value="Cytochrome_P450_monoxygenase"/>
</dbReference>
<reference evidence="5" key="1">
    <citation type="journal article" date="2019" name="Int. J. Syst. Evol. Microbiol.">
        <title>The Global Catalogue of Microorganisms (GCM) 10K type strain sequencing project: providing services to taxonomists for standard genome sequencing and annotation.</title>
        <authorList>
            <consortium name="The Broad Institute Genomics Platform"/>
            <consortium name="The Broad Institute Genome Sequencing Center for Infectious Disease"/>
            <person name="Wu L."/>
            <person name="Ma J."/>
        </authorList>
    </citation>
    <scope>NUCLEOTIDE SEQUENCE [LARGE SCALE GENOMIC DNA]</scope>
    <source>
        <strain evidence="5">JCM 17695</strain>
    </source>
</reference>
<dbReference type="EMBL" id="JBHTEY010000004">
    <property type="protein sequence ID" value="MFC7615488.1"/>
    <property type="molecule type" value="Genomic_DNA"/>
</dbReference>
<evidence type="ECO:0000256" key="1">
    <source>
        <dbReference type="ARBA" id="ARBA00001971"/>
    </source>
</evidence>
<proteinExistence type="inferred from homology"/>
<keyword evidence="5" id="KW-1185">Reference proteome</keyword>
<protein>
    <submittedName>
        <fullName evidence="4">Cytochrome P450</fullName>
    </submittedName>
</protein>
<dbReference type="Pfam" id="PF00067">
    <property type="entry name" value="p450"/>
    <property type="match status" value="1"/>
</dbReference>
<dbReference type="PANTHER" id="PTHR24305">
    <property type="entry name" value="CYTOCHROME P450"/>
    <property type="match status" value="1"/>
</dbReference>
<keyword evidence="3" id="KW-0479">Metal-binding</keyword>
<dbReference type="PRINTS" id="PR00385">
    <property type="entry name" value="P450"/>
</dbReference>
<name>A0ABW2TQH3_9PSEU</name>
<keyword evidence="3" id="KW-0560">Oxidoreductase</keyword>
<evidence type="ECO:0000256" key="3">
    <source>
        <dbReference type="RuleBase" id="RU000461"/>
    </source>
</evidence>
<comment type="similarity">
    <text evidence="2 3">Belongs to the cytochrome P450 family.</text>
</comment>
<keyword evidence="3" id="KW-0408">Iron</keyword>
<dbReference type="InterPro" id="IPR002401">
    <property type="entry name" value="Cyt_P450_E_grp-I"/>
</dbReference>